<dbReference type="OrthoDB" id="37689at10239"/>
<dbReference type="KEGG" id="vg:6940507"/>
<sequence length="104" mass="12352">MRNPFKYGSPQRVVLAYWLMRWAYRIVESIDRGPVPKISMWTFTFERGKGAVVRKDDRAEHKGCRLVYLNDREYDRAWSESASFGKDEDEDQDAFLTLDLPDER</sequence>
<evidence type="ECO:0000313" key="2">
    <source>
        <dbReference type="Proteomes" id="UP000002178"/>
    </source>
</evidence>
<dbReference type="Proteomes" id="UP000002178">
    <property type="component" value="Segment"/>
</dbReference>
<accession>B5U3W0</accession>
<evidence type="ECO:0000313" key="1">
    <source>
        <dbReference type="EMBL" id="ACI06456.1"/>
    </source>
</evidence>
<proteinExistence type="predicted"/>
<protein>
    <submittedName>
        <fullName evidence="1">Uncharacterized protein</fullName>
    </submittedName>
</protein>
<gene>
    <name evidence="1" type="primary">82</name>
    <name evidence="1" type="ORF">GUMBALL_82</name>
</gene>
<organism evidence="1 2">
    <name type="scientific">Mycobacterium phage Gumball</name>
    <dbReference type="NCBI Taxonomy" id="561998"/>
    <lineage>
        <taxon>Viruses</taxon>
        <taxon>Duplodnaviria</taxon>
        <taxon>Heunggongvirae</taxon>
        <taxon>Uroviricota</taxon>
        <taxon>Caudoviricetes</taxon>
        <taxon>Dclasvirinae</taxon>
        <taxon>Plotvirus</taxon>
        <taxon>Plotvirus plot</taxon>
    </lineage>
</organism>
<dbReference type="EMBL" id="FJ168661">
    <property type="protein sequence ID" value="ACI06456.1"/>
    <property type="molecule type" value="Genomic_DNA"/>
</dbReference>
<name>B5U3W0_9CAUD</name>
<reference evidence="1 2" key="1">
    <citation type="submission" date="2008-08" db="EMBL/GenBank/DDBJ databases">
        <authorList>
            <person name="Pillay N."/>
            <person name="Naidoo R."/>
            <person name="Edgar R.H."/>
            <person name="Ko C."/>
            <person name="Jacobs-Sera D."/>
            <person name="Hendrix R.W."/>
            <person name="Hatfull G.F."/>
        </authorList>
    </citation>
    <scope>NUCLEOTIDE SEQUENCE [LARGE SCALE GENOMIC DNA]</scope>
</reference>